<dbReference type="Proteomes" id="UP001197093">
    <property type="component" value="Unassembled WGS sequence"/>
</dbReference>
<name>A0AAD4F5A8_9PEZI</name>
<keyword evidence="2" id="KW-1185">Reference proteome</keyword>
<reference evidence="1" key="1">
    <citation type="submission" date="2023-02" db="EMBL/GenBank/DDBJ databases">
        <authorList>
            <person name="Palmer J.M."/>
        </authorList>
    </citation>
    <scope>NUCLEOTIDE SEQUENCE</scope>
    <source>
        <strain evidence="1">FW57</strain>
    </source>
</reference>
<dbReference type="AlphaFoldDB" id="A0AAD4F5A8"/>
<proteinExistence type="predicted"/>
<protein>
    <submittedName>
        <fullName evidence="1">Uncharacterized protein</fullName>
    </submittedName>
</protein>
<sequence>MIVAFTNLTKQLRRLGLPAPGEGQDTQEDDKSLVLLPKKRLIREGPEGDAAGAAKRAKRAARRDILNFDGTAKAFLDFLKKMDCNSDEDLARVANVVEGDVSLEYRLSSESSMPRVYYYLKVGGNLSTHICANPEWDVAQPEADKDMAINLALLELTVEERQVNPAAAHGAATTTNNNNNGITAPPKFVMPLGEVYMVNRSHRKTQMVTSTNFFVVMDITSPKKSLWMVYRENRPFERRDGDHEWDSVSLIGTTSFFKGGKRYFDIVRLVDDITDWNNHEDEMVAMQHVAEVLSRESNAYRKPDVVLPVFSVLKKAVKQGWEAGVKVEEEDEAMGLAA</sequence>
<accession>A0AAD4F5A8</accession>
<evidence type="ECO:0000313" key="2">
    <source>
        <dbReference type="Proteomes" id="UP001197093"/>
    </source>
</evidence>
<organism evidence="1 2">
    <name type="scientific">Staphylotrichum longicolle</name>
    <dbReference type="NCBI Taxonomy" id="669026"/>
    <lineage>
        <taxon>Eukaryota</taxon>
        <taxon>Fungi</taxon>
        <taxon>Dikarya</taxon>
        <taxon>Ascomycota</taxon>
        <taxon>Pezizomycotina</taxon>
        <taxon>Sordariomycetes</taxon>
        <taxon>Sordariomycetidae</taxon>
        <taxon>Sordariales</taxon>
        <taxon>Chaetomiaceae</taxon>
        <taxon>Staphylotrichum</taxon>
    </lineage>
</organism>
<comment type="caution">
    <text evidence="1">The sequence shown here is derived from an EMBL/GenBank/DDBJ whole genome shotgun (WGS) entry which is preliminary data.</text>
</comment>
<evidence type="ECO:0000313" key="1">
    <source>
        <dbReference type="EMBL" id="KAG7291038.1"/>
    </source>
</evidence>
<dbReference type="EMBL" id="JAHCVI010000001">
    <property type="protein sequence ID" value="KAG7291038.1"/>
    <property type="molecule type" value="Genomic_DNA"/>
</dbReference>
<gene>
    <name evidence="1" type="ORF">NEMBOFW57_001047</name>
</gene>